<reference evidence="4 5" key="1">
    <citation type="submission" date="2019-09" db="EMBL/GenBank/DDBJ databases">
        <title>Isolation and complete genome sequencing of Methylocystis species.</title>
        <authorList>
            <person name="Rumah B.L."/>
            <person name="Stead C.E."/>
            <person name="Stevens B.C."/>
            <person name="Minton N.P."/>
            <person name="Grosse-Honebrink A."/>
            <person name="Zhang Y."/>
        </authorList>
    </citation>
    <scope>NUCLEOTIDE SEQUENCE [LARGE SCALE GENOMIC DNA]</scope>
    <source>
        <strain evidence="4 5">BRCS2</strain>
    </source>
</reference>
<dbReference type="PANTHER" id="PTHR33495:SF2">
    <property type="entry name" value="ANTI-SIGMA FACTOR ANTAGONIST TM_1081-RELATED"/>
    <property type="match status" value="1"/>
</dbReference>
<evidence type="ECO:0000259" key="3">
    <source>
        <dbReference type="PROSITE" id="PS50801"/>
    </source>
</evidence>
<dbReference type="CDD" id="cd07043">
    <property type="entry name" value="STAS_anti-anti-sigma_factors"/>
    <property type="match status" value="1"/>
</dbReference>
<evidence type="ECO:0000256" key="1">
    <source>
        <dbReference type="ARBA" id="ARBA00009013"/>
    </source>
</evidence>
<dbReference type="Pfam" id="PF01740">
    <property type="entry name" value="STAS"/>
    <property type="match status" value="1"/>
</dbReference>
<protein>
    <recommendedName>
        <fullName evidence="2">Anti-sigma factor antagonist</fullName>
    </recommendedName>
</protein>
<dbReference type="PROSITE" id="PS50801">
    <property type="entry name" value="STAS"/>
    <property type="match status" value="1"/>
</dbReference>
<name>A0A6B8LWP0_9HYPH</name>
<dbReference type="InterPro" id="IPR036513">
    <property type="entry name" value="STAS_dom_sf"/>
</dbReference>
<dbReference type="InterPro" id="IPR003658">
    <property type="entry name" value="Anti-sigma_ant"/>
</dbReference>
<dbReference type="EMBL" id="CP044331">
    <property type="protein sequence ID" value="QGM96787.1"/>
    <property type="molecule type" value="Genomic_DNA"/>
</dbReference>
<dbReference type="Gene3D" id="3.30.750.24">
    <property type="entry name" value="STAS domain"/>
    <property type="match status" value="1"/>
</dbReference>
<sequence>MNLSTIKQNGKMVISVKEPRVDAHNSAELKDRILKILEGGERNLVVDLEEVEFIDSSGLGALLSGYKNANLRSSGFALSGLRPRVRSMFELTRLHRVFDIYPKLQEATSS</sequence>
<dbReference type="InterPro" id="IPR002645">
    <property type="entry name" value="STAS_dom"/>
</dbReference>
<dbReference type="KEGG" id="mpar:F7D14_04395"/>
<evidence type="ECO:0000313" key="4">
    <source>
        <dbReference type="EMBL" id="QGM96787.1"/>
    </source>
</evidence>
<dbReference type="AlphaFoldDB" id="A0A6B8LWP0"/>
<keyword evidence="5" id="KW-1185">Reference proteome</keyword>
<comment type="similarity">
    <text evidence="1 2">Belongs to the anti-sigma-factor antagonist family.</text>
</comment>
<dbReference type="PANTHER" id="PTHR33495">
    <property type="entry name" value="ANTI-SIGMA FACTOR ANTAGONIST TM_1081-RELATED-RELATED"/>
    <property type="match status" value="1"/>
</dbReference>
<dbReference type="NCBIfam" id="TIGR00377">
    <property type="entry name" value="ant_ant_sig"/>
    <property type="match status" value="1"/>
</dbReference>
<accession>A0A6B8LWP0</accession>
<dbReference type="Proteomes" id="UP000422569">
    <property type="component" value="Chromosome"/>
</dbReference>
<dbReference type="GO" id="GO:0043856">
    <property type="term" value="F:anti-sigma factor antagonist activity"/>
    <property type="evidence" value="ECO:0007669"/>
    <property type="project" value="InterPro"/>
</dbReference>
<proteinExistence type="inferred from homology"/>
<evidence type="ECO:0000313" key="5">
    <source>
        <dbReference type="Proteomes" id="UP000422569"/>
    </source>
</evidence>
<dbReference type="SUPFAM" id="SSF52091">
    <property type="entry name" value="SpoIIaa-like"/>
    <property type="match status" value="1"/>
</dbReference>
<gene>
    <name evidence="4" type="ORF">F7D14_04395</name>
</gene>
<evidence type="ECO:0000256" key="2">
    <source>
        <dbReference type="RuleBase" id="RU003749"/>
    </source>
</evidence>
<feature type="domain" description="STAS" evidence="3">
    <location>
        <begin position="21"/>
        <end position="110"/>
    </location>
</feature>
<dbReference type="RefSeq" id="WP_016919641.1">
    <property type="nucleotide sequence ID" value="NZ_CP044331.1"/>
</dbReference>
<organism evidence="4 5">
    <name type="scientific">Methylocystis parvus</name>
    <dbReference type="NCBI Taxonomy" id="134"/>
    <lineage>
        <taxon>Bacteria</taxon>
        <taxon>Pseudomonadati</taxon>
        <taxon>Pseudomonadota</taxon>
        <taxon>Alphaproteobacteria</taxon>
        <taxon>Hyphomicrobiales</taxon>
        <taxon>Methylocystaceae</taxon>
        <taxon>Methylocystis</taxon>
    </lineage>
</organism>